<evidence type="ECO:0000313" key="4">
    <source>
        <dbReference type="Proteomes" id="UP000298324"/>
    </source>
</evidence>
<feature type="transmembrane region" description="Helical" evidence="2">
    <location>
        <begin position="145"/>
        <end position="165"/>
    </location>
</feature>
<feature type="transmembrane region" description="Helical" evidence="2">
    <location>
        <begin position="16"/>
        <end position="39"/>
    </location>
</feature>
<organism evidence="3 4">
    <name type="scientific">Pelotomaculum schinkii</name>
    <dbReference type="NCBI Taxonomy" id="78350"/>
    <lineage>
        <taxon>Bacteria</taxon>
        <taxon>Bacillati</taxon>
        <taxon>Bacillota</taxon>
        <taxon>Clostridia</taxon>
        <taxon>Eubacteriales</taxon>
        <taxon>Desulfotomaculaceae</taxon>
        <taxon>Pelotomaculum</taxon>
    </lineage>
</organism>
<evidence type="ECO:0000256" key="1">
    <source>
        <dbReference type="SAM" id="MobiDB-lite"/>
    </source>
</evidence>
<dbReference type="PANTHER" id="PTHR37305:SF1">
    <property type="entry name" value="MEMBRANE PROTEIN"/>
    <property type="match status" value="1"/>
</dbReference>
<evidence type="ECO:0000313" key="3">
    <source>
        <dbReference type="EMBL" id="TEB04867.1"/>
    </source>
</evidence>
<evidence type="ECO:0000256" key="2">
    <source>
        <dbReference type="SAM" id="Phobius"/>
    </source>
</evidence>
<dbReference type="Pfam" id="PF12730">
    <property type="entry name" value="ABC2_membrane_4"/>
    <property type="match status" value="1"/>
</dbReference>
<keyword evidence="2" id="KW-1133">Transmembrane helix</keyword>
<sequence length="274" mass="30107">MMLRIIKTEFEKLKRFHILLVGLIGMAFPAILSVFTQAVVMEEAKVQNFDFAALFNSSIWNSVTIFMPVIFTLIGGYLINREYTDNTLKSILPVPVTFRRLLFGKLIAMGLLSVLFGFYSFAVTLIVGLLSGVPGLSVAVLIKSLLQMVGIAACTYIAILPIIAFTSKMPGAFMGGVIVSFILGYCAMFIKNALGCSLYPILAGFTVIRFDTGTFMNTSEPANLMLSFLSLAVMLLLAVTIVMLTNPPQAASENQKHKKHKKSNLFLRPGQRSR</sequence>
<comment type="caution">
    <text evidence="3">The sequence shown here is derived from an EMBL/GenBank/DDBJ whole genome shotgun (WGS) entry which is preliminary data.</text>
</comment>
<feature type="region of interest" description="Disordered" evidence="1">
    <location>
        <begin position="250"/>
        <end position="274"/>
    </location>
</feature>
<keyword evidence="2" id="KW-0472">Membrane</keyword>
<feature type="transmembrane region" description="Helical" evidence="2">
    <location>
        <begin position="59"/>
        <end position="79"/>
    </location>
</feature>
<dbReference type="EMBL" id="QFGA01000003">
    <property type="protein sequence ID" value="TEB04867.1"/>
    <property type="molecule type" value="Genomic_DNA"/>
</dbReference>
<dbReference type="PANTHER" id="PTHR37305">
    <property type="entry name" value="INTEGRAL MEMBRANE PROTEIN-RELATED"/>
    <property type="match status" value="1"/>
</dbReference>
<dbReference type="Proteomes" id="UP000298324">
    <property type="component" value="Unassembled WGS sequence"/>
</dbReference>
<reference evidence="3 4" key="1">
    <citation type="journal article" date="2018" name="Environ. Microbiol.">
        <title>Novel energy conservation strategies and behaviour of Pelotomaculum schinkii driving syntrophic propionate catabolism.</title>
        <authorList>
            <person name="Hidalgo-Ahumada C.A.P."/>
            <person name="Nobu M.K."/>
            <person name="Narihiro T."/>
            <person name="Tamaki H."/>
            <person name="Liu W.T."/>
            <person name="Kamagata Y."/>
            <person name="Stams A.J.M."/>
            <person name="Imachi H."/>
            <person name="Sousa D.Z."/>
        </authorList>
    </citation>
    <scope>NUCLEOTIDE SEQUENCE [LARGE SCALE GENOMIC DNA]</scope>
    <source>
        <strain evidence="3 4">HH</strain>
    </source>
</reference>
<name>A0A4Y7R7W4_9FIRM</name>
<dbReference type="RefSeq" id="WP_243124208.1">
    <property type="nucleotide sequence ID" value="NZ_QFGA01000003.1"/>
</dbReference>
<proteinExistence type="predicted"/>
<gene>
    <name evidence="3" type="ORF">Psch_03629</name>
</gene>
<keyword evidence="4" id="KW-1185">Reference proteome</keyword>
<feature type="transmembrane region" description="Helical" evidence="2">
    <location>
        <begin position="106"/>
        <end position="133"/>
    </location>
</feature>
<protein>
    <submittedName>
        <fullName evidence="3">ABC-2 family transporter protein</fullName>
    </submittedName>
</protein>
<accession>A0A4Y7R7W4</accession>
<dbReference type="AlphaFoldDB" id="A0A4Y7R7W4"/>
<feature type="transmembrane region" description="Helical" evidence="2">
    <location>
        <begin position="172"/>
        <end position="190"/>
    </location>
</feature>
<keyword evidence="2" id="KW-0812">Transmembrane</keyword>
<feature type="transmembrane region" description="Helical" evidence="2">
    <location>
        <begin position="224"/>
        <end position="244"/>
    </location>
</feature>